<evidence type="ECO:0000313" key="2">
    <source>
        <dbReference type="Proteomes" id="UP000325081"/>
    </source>
</evidence>
<reference evidence="2" key="1">
    <citation type="journal article" date="2019" name="Curr. Biol.">
        <title>Genome Sequence of Striga asiatica Provides Insight into the Evolution of Plant Parasitism.</title>
        <authorList>
            <person name="Yoshida S."/>
            <person name="Kim S."/>
            <person name="Wafula E.K."/>
            <person name="Tanskanen J."/>
            <person name="Kim Y.M."/>
            <person name="Honaas L."/>
            <person name="Yang Z."/>
            <person name="Spallek T."/>
            <person name="Conn C.E."/>
            <person name="Ichihashi Y."/>
            <person name="Cheong K."/>
            <person name="Cui S."/>
            <person name="Der J.P."/>
            <person name="Gundlach H."/>
            <person name="Jiao Y."/>
            <person name="Hori C."/>
            <person name="Ishida J.K."/>
            <person name="Kasahara H."/>
            <person name="Kiba T."/>
            <person name="Kim M.S."/>
            <person name="Koo N."/>
            <person name="Laohavisit A."/>
            <person name="Lee Y.H."/>
            <person name="Lumba S."/>
            <person name="McCourt P."/>
            <person name="Mortimer J.C."/>
            <person name="Mutuku J.M."/>
            <person name="Nomura T."/>
            <person name="Sasaki-Sekimoto Y."/>
            <person name="Seto Y."/>
            <person name="Wang Y."/>
            <person name="Wakatake T."/>
            <person name="Sakakibara H."/>
            <person name="Demura T."/>
            <person name="Yamaguchi S."/>
            <person name="Yoneyama K."/>
            <person name="Manabe R.I."/>
            <person name="Nelson D.C."/>
            <person name="Schulman A.H."/>
            <person name="Timko M.P."/>
            <person name="dePamphilis C.W."/>
            <person name="Choi D."/>
            <person name="Shirasu K."/>
        </authorList>
    </citation>
    <scope>NUCLEOTIDE SEQUENCE [LARGE SCALE GENOMIC DNA]</scope>
    <source>
        <strain evidence="2">cv. UVA1</strain>
    </source>
</reference>
<dbReference type="EMBL" id="BKCP01005738">
    <property type="protein sequence ID" value="GER39800.1"/>
    <property type="molecule type" value="Genomic_DNA"/>
</dbReference>
<proteinExistence type="predicted"/>
<sequence length="137" mass="15089">MDLVPNPNTAVGMHSDHMVQILTGLAEPTEMGRIKEPHPKPNLLNKWVELEHVEHILVVFSWKTLSALVPKFVELDGSVVGPGVTEATVGRVVPVGGVEPIVVARELEVNVWVKPFEWVPQPHYVSILHACNNITLA</sequence>
<comment type="caution">
    <text evidence="1">The sequence shown here is derived from an EMBL/GenBank/DDBJ whole genome shotgun (WGS) entry which is preliminary data.</text>
</comment>
<evidence type="ECO:0000313" key="1">
    <source>
        <dbReference type="EMBL" id="GER39800.1"/>
    </source>
</evidence>
<name>A0A5A7Q3T1_STRAF</name>
<dbReference type="AlphaFoldDB" id="A0A5A7Q3T1"/>
<dbReference type="Proteomes" id="UP000325081">
    <property type="component" value="Unassembled WGS sequence"/>
</dbReference>
<keyword evidence="2" id="KW-1185">Reference proteome</keyword>
<organism evidence="1 2">
    <name type="scientific">Striga asiatica</name>
    <name type="common">Asiatic witchweed</name>
    <name type="synonym">Buchnera asiatica</name>
    <dbReference type="NCBI Taxonomy" id="4170"/>
    <lineage>
        <taxon>Eukaryota</taxon>
        <taxon>Viridiplantae</taxon>
        <taxon>Streptophyta</taxon>
        <taxon>Embryophyta</taxon>
        <taxon>Tracheophyta</taxon>
        <taxon>Spermatophyta</taxon>
        <taxon>Magnoliopsida</taxon>
        <taxon>eudicotyledons</taxon>
        <taxon>Gunneridae</taxon>
        <taxon>Pentapetalae</taxon>
        <taxon>asterids</taxon>
        <taxon>lamiids</taxon>
        <taxon>Lamiales</taxon>
        <taxon>Orobanchaceae</taxon>
        <taxon>Buchnereae</taxon>
        <taxon>Striga</taxon>
    </lineage>
</organism>
<accession>A0A5A7Q3T1</accession>
<gene>
    <name evidence="1" type="ORF">STAS_16442</name>
</gene>
<protein>
    <submittedName>
        <fullName evidence="1">Type IV secretion system protein VirB11</fullName>
    </submittedName>
</protein>